<dbReference type="InterPro" id="IPR005901">
    <property type="entry name" value="GLPGLI"/>
</dbReference>
<dbReference type="OrthoDB" id="1440774at2"/>
<protein>
    <recommendedName>
        <fullName evidence="4">GLPGLI family protein</fullName>
    </recommendedName>
</protein>
<dbReference type="RefSeq" id="WP_115960503.1">
    <property type="nucleotide sequence ID" value="NZ_CBCRVL010000025.1"/>
</dbReference>
<dbReference type="NCBIfam" id="TIGR01200">
    <property type="entry name" value="GLPGLI"/>
    <property type="match status" value="1"/>
</dbReference>
<organism evidence="2 3">
    <name type="scientific">Chryseobacterium flavum</name>
    <dbReference type="NCBI Taxonomy" id="415851"/>
    <lineage>
        <taxon>Bacteria</taxon>
        <taxon>Pseudomonadati</taxon>
        <taxon>Bacteroidota</taxon>
        <taxon>Flavobacteriia</taxon>
        <taxon>Flavobacteriales</taxon>
        <taxon>Weeksellaceae</taxon>
        <taxon>Chryseobacterium group</taxon>
        <taxon>Chryseobacterium</taxon>
    </lineage>
</organism>
<gene>
    <name evidence="2" type="ORF">DRF59_12650</name>
</gene>
<feature type="signal peptide" evidence="1">
    <location>
        <begin position="1"/>
        <end position="22"/>
    </location>
</feature>
<dbReference type="EMBL" id="QNUE01000009">
    <property type="protein sequence ID" value="REC66315.1"/>
    <property type="molecule type" value="Genomic_DNA"/>
</dbReference>
<comment type="caution">
    <text evidence="2">The sequence shown here is derived from an EMBL/GenBank/DDBJ whole genome shotgun (WGS) entry which is preliminary data.</text>
</comment>
<name>A0A3D9CKQ2_9FLAO</name>
<sequence length="260" mass="30543">MIHPYKFLLVFLFACSSFFAQQKDYAFGYRLEFIPDSTDVLNTRVEDFTLFMAQGRSYFVSDNFLKKDSILKSLEKTQSFNFSKAPKNRFKSVIIKENKTITFYDNILKYYFSYKETPDFHWEILPDRQQIGEYRTQKATTEFGGRKWTAWFTTDLPYQDGPYKFGGLPGLIVKAEDTAGHYRYELISIRKKSLPDNVIFTDKYLKQHKEMPKKDYNKAMKNINDNMINEAAMSGLTIAPESMEQAKKNLSKRNNPIELK</sequence>
<evidence type="ECO:0000256" key="1">
    <source>
        <dbReference type="SAM" id="SignalP"/>
    </source>
</evidence>
<dbReference type="Proteomes" id="UP000256769">
    <property type="component" value="Unassembled WGS sequence"/>
</dbReference>
<feature type="chain" id="PRO_5017533807" description="GLPGLI family protein" evidence="1">
    <location>
        <begin position="23"/>
        <end position="260"/>
    </location>
</feature>
<dbReference type="Pfam" id="PF09697">
    <property type="entry name" value="Porph_ging"/>
    <property type="match status" value="1"/>
</dbReference>
<dbReference type="AlphaFoldDB" id="A0A3D9CKQ2"/>
<reference evidence="2 3" key="1">
    <citation type="journal article" date="2007" name="Int. J. Syst. Evol. Microbiol.">
        <title>Chryseobacterium flavum sp. nov., isolated from polluted soil.</title>
        <authorList>
            <person name="Zhou Y."/>
            <person name="Dong J."/>
            <person name="Wang X."/>
            <person name="Huang X."/>
            <person name="Zhang K.Y."/>
            <person name="Zhang Y.Q."/>
            <person name="Guo Y.F."/>
            <person name="Lai R."/>
            <person name="Li W.J."/>
        </authorList>
    </citation>
    <scope>NUCLEOTIDE SEQUENCE [LARGE SCALE GENOMIC DNA]</scope>
    <source>
        <strain evidence="2 3">KCTC 12877</strain>
    </source>
</reference>
<evidence type="ECO:0000313" key="2">
    <source>
        <dbReference type="EMBL" id="REC66315.1"/>
    </source>
</evidence>
<keyword evidence="3" id="KW-1185">Reference proteome</keyword>
<accession>A0A3D9CKQ2</accession>
<evidence type="ECO:0000313" key="3">
    <source>
        <dbReference type="Proteomes" id="UP000256769"/>
    </source>
</evidence>
<keyword evidence="1" id="KW-0732">Signal</keyword>
<proteinExistence type="predicted"/>
<evidence type="ECO:0008006" key="4">
    <source>
        <dbReference type="Google" id="ProtNLM"/>
    </source>
</evidence>